<organism evidence="2 3">
    <name type="scientific">Mycobacterium palustre</name>
    <dbReference type="NCBI Taxonomy" id="153971"/>
    <lineage>
        <taxon>Bacteria</taxon>
        <taxon>Bacillati</taxon>
        <taxon>Actinomycetota</taxon>
        <taxon>Actinomycetes</taxon>
        <taxon>Mycobacteriales</taxon>
        <taxon>Mycobacteriaceae</taxon>
        <taxon>Mycobacterium</taxon>
        <taxon>Mycobacterium simiae complex</taxon>
    </lineage>
</organism>
<keyword evidence="3" id="KW-1185">Reference proteome</keyword>
<feature type="compositionally biased region" description="Basic and acidic residues" evidence="1">
    <location>
        <begin position="29"/>
        <end position="42"/>
    </location>
</feature>
<name>A0A1X1ZTP5_9MYCO</name>
<evidence type="ECO:0000313" key="2">
    <source>
        <dbReference type="EMBL" id="ORW27036.1"/>
    </source>
</evidence>
<gene>
    <name evidence="2" type="ORF">AWC19_03160</name>
</gene>
<protein>
    <submittedName>
        <fullName evidence="2">Uncharacterized protein</fullName>
    </submittedName>
</protein>
<reference evidence="2 3" key="1">
    <citation type="submission" date="2016-01" db="EMBL/GenBank/DDBJ databases">
        <title>The new phylogeny of the genus Mycobacterium.</title>
        <authorList>
            <person name="Tarcisio F."/>
            <person name="Conor M."/>
            <person name="Antonella G."/>
            <person name="Elisabetta G."/>
            <person name="Giulia F.S."/>
            <person name="Sara T."/>
            <person name="Anna F."/>
            <person name="Clotilde B."/>
            <person name="Roberto B."/>
            <person name="Veronica D.S."/>
            <person name="Fabio R."/>
            <person name="Monica P."/>
            <person name="Olivier J."/>
            <person name="Enrico T."/>
            <person name="Nicola S."/>
        </authorList>
    </citation>
    <scope>NUCLEOTIDE SEQUENCE [LARGE SCALE GENOMIC DNA]</scope>
    <source>
        <strain evidence="2 3">DSM 44572</strain>
    </source>
</reference>
<proteinExistence type="predicted"/>
<dbReference type="AlphaFoldDB" id="A0A1X1ZTP5"/>
<dbReference type="OrthoDB" id="4720509at2"/>
<evidence type="ECO:0000313" key="3">
    <source>
        <dbReference type="Proteomes" id="UP000193529"/>
    </source>
</evidence>
<dbReference type="RefSeq" id="WP_085077438.1">
    <property type="nucleotide sequence ID" value="NZ_JACKRZ010000209.1"/>
</dbReference>
<dbReference type="Proteomes" id="UP000193529">
    <property type="component" value="Unassembled WGS sequence"/>
</dbReference>
<dbReference type="STRING" id="153971.AWC19_03160"/>
<dbReference type="EMBL" id="LQPJ01000074">
    <property type="protein sequence ID" value="ORW27036.1"/>
    <property type="molecule type" value="Genomic_DNA"/>
</dbReference>
<comment type="caution">
    <text evidence="2">The sequence shown here is derived from an EMBL/GenBank/DDBJ whole genome shotgun (WGS) entry which is preliminary data.</text>
</comment>
<sequence length="114" mass="12538">MSDPNSLQADISGVKIDGTPNSYRNVLSRHERGARDVVDDPARGPWNSTHNGIGYQGHFDAFEQIVPIGEQISWVHTFSDGIERDLGFVLMELMEDLIARRNAAGQPTTAFPAS</sequence>
<feature type="region of interest" description="Disordered" evidence="1">
    <location>
        <begin position="29"/>
        <end position="49"/>
    </location>
</feature>
<accession>A0A1X1ZTP5</accession>
<evidence type="ECO:0000256" key="1">
    <source>
        <dbReference type="SAM" id="MobiDB-lite"/>
    </source>
</evidence>